<accession>A0A195E442</accession>
<name>A0A195E442_9HYME</name>
<reference evidence="1 2" key="1">
    <citation type="submission" date="2015-09" db="EMBL/GenBank/DDBJ databases">
        <title>Trachymyrmex cornetzi WGS genome.</title>
        <authorList>
            <person name="Nygaard S."/>
            <person name="Hu H."/>
            <person name="Boomsma J."/>
            <person name="Zhang G."/>
        </authorList>
    </citation>
    <scope>NUCLEOTIDE SEQUENCE [LARGE SCALE GENOMIC DNA]</scope>
    <source>
        <strain evidence="1">Tcor2-1</strain>
        <tissue evidence="1">Whole body</tissue>
    </source>
</reference>
<organism evidence="1 2">
    <name type="scientific">Trachymyrmex cornetzi</name>
    <dbReference type="NCBI Taxonomy" id="471704"/>
    <lineage>
        <taxon>Eukaryota</taxon>
        <taxon>Metazoa</taxon>
        <taxon>Ecdysozoa</taxon>
        <taxon>Arthropoda</taxon>
        <taxon>Hexapoda</taxon>
        <taxon>Insecta</taxon>
        <taxon>Pterygota</taxon>
        <taxon>Neoptera</taxon>
        <taxon>Endopterygota</taxon>
        <taxon>Hymenoptera</taxon>
        <taxon>Apocrita</taxon>
        <taxon>Aculeata</taxon>
        <taxon>Formicoidea</taxon>
        <taxon>Formicidae</taxon>
        <taxon>Myrmicinae</taxon>
        <taxon>Trachymyrmex</taxon>
    </lineage>
</organism>
<gene>
    <name evidence="1" type="ORF">ALC57_07692</name>
</gene>
<dbReference type="EMBL" id="KQ979657">
    <property type="protein sequence ID" value="KYN19923.1"/>
    <property type="molecule type" value="Genomic_DNA"/>
</dbReference>
<dbReference type="Proteomes" id="UP000078492">
    <property type="component" value="Unassembled WGS sequence"/>
</dbReference>
<dbReference type="AlphaFoldDB" id="A0A195E442"/>
<sequence>MPPFEKRSCPSSKQVPKSHSSAAIVANLTISSSFAIDIFLSSGVSASSISFNIFCKSSITYVRHLHCVNPYTCKVCV</sequence>
<evidence type="ECO:0000313" key="1">
    <source>
        <dbReference type="EMBL" id="KYN19923.1"/>
    </source>
</evidence>
<proteinExistence type="predicted"/>
<keyword evidence="2" id="KW-1185">Reference proteome</keyword>
<protein>
    <submittedName>
        <fullName evidence="1">Uncharacterized protein</fullName>
    </submittedName>
</protein>
<evidence type="ECO:0000313" key="2">
    <source>
        <dbReference type="Proteomes" id="UP000078492"/>
    </source>
</evidence>